<evidence type="ECO:0000313" key="1">
    <source>
        <dbReference type="EMBL" id="GHK51259.1"/>
    </source>
</evidence>
<sequence>MGSASHPAHSAGGWGGNIAVRDRLRPLSVGRGFFVLAEERRDEPASRAGITRIPL</sequence>
<evidence type="ECO:0000313" key="2">
    <source>
        <dbReference type="Proteomes" id="UP000655094"/>
    </source>
</evidence>
<accession>A0A919HS96</accession>
<organism evidence="1 2">
    <name type="scientific">Klebsiella pneumoniae</name>
    <dbReference type="NCBI Taxonomy" id="573"/>
    <lineage>
        <taxon>Bacteria</taxon>
        <taxon>Pseudomonadati</taxon>
        <taxon>Pseudomonadota</taxon>
        <taxon>Gammaproteobacteria</taxon>
        <taxon>Enterobacterales</taxon>
        <taxon>Enterobacteriaceae</taxon>
        <taxon>Klebsiella/Raoultella group</taxon>
        <taxon>Klebsiella</taxon>
        <taxon>Klebsiella pneumoniae complex</taxon>
    </lineage>
</organism>
<gene>
    <name evidence="1" type="ORF">KPZU09_09950</name>
</gene>
<protein>
    <submittedName>
        <fullName evidence="1">Uncharacterized protein</fullName>
    </submittedName>
</protein>
<dbReference type="AlphaFoldDB" id="A0A919HS96"/>
<dbReference type="EMBL" id="BNFF01000001">
    <property type="protein sequence ID" value="GHK51259.1"/>
    <property type="molecule type" value="Genomic_DNA"/>
</dbReference>
<proteinExistence type="predicted"/>
<dbReference type="Proteomes" id="UP000655094">
    <property type="component" value="Unassembled WGS sequence"/>
</dbReference>
<name>A0A919HS96_KLEPN</name>
<comment type="caution">
    <text evidence="1">The sequence shown here is derived from an EMBL/GenBank/DDBJ whole genome shotgun (WGS) entry which is preliminary data.</text>
</comment>
<reference evidence="1" key="1">
    <citation type="submission" date="2020-10" db="EMBL/GenBank/DDBJ databases">
        <title>Genome Sequence of ESBL Producing Zambian Clinical Strains.</title>
        <authorList>
            <person name="Shawa M."/>
            <person name="Furuta Y."/>
            <person name="Simbotwe M."/>
            <person name="Mulenga E."/>
            <person name="Mubanga M."/>
            <person name="Mulenga G."/>
            <person name="Kaile C."/>
            <person name="Zorigt T."/>
            <person name="Hang'ombe B."/>
            <person name="Higashi H."/>
        </authorList>
    </citation>
    <scope>NUCLEOTIDE SEQUENCE</scope>
    <source>
        <strain evidence="1">Zam_UTH_09</strain>
    </source>
</reference>